<evidence type="ECO:0000259" key="8">
    <source>
        <dbReference type="Pfam" id="PF08532"/>
    </source>
</evidence>
<dbReference type="PANTHER" id="PTHR36447:SF1">
    <property type="entry name" value="BETA-GALACTOSIDASE GANA"/>
    <property type="match status" value="1"/>
</dbReference>
<dbReference type="EMBL" id="JBHTMO010000004">
    <property type="protein sequence ID" value="MFD1392452.1"/>
    <property type="molecule type" value="Genomic_DNA"/>
</dbReference>
<dbReference type="RefSeq" id="WP_125585336.1">
    <property type="nucleotide sequence ID" value="NZ_JBHTMO010000004.1"/>
</dbReference>
<feature type="domain" description="Beta-galactosidase trimerisation" evidence="8">
    <location>
        <begin position="401"/>
        <end position="608"/>
    </location>
</feature>
<dbReference type="Gene3D" id="2.60.40.1180">
    <property type="entry name" value="Golgi alpha-mannosidase II"/>
    <property type="match status" value="1"/>
</dbReference>
<dbReference type="GO" id="GO:0004565">
    <property type="term" value="F:beta-galactosidase activity"/>
    <property type="evidence" value="ECO:0007669"/>
    <property type="project" value="UniProtKB-EC"/>
</dbReference>
<dbReference type="InterPro" id="IPR029062">
    <property type="entry name" value="Class_I_gatase-like"/>
</dbReference>
<feature type="domain" description="Glycoside hydrolase family 42 N-terminal" evidence="7">
    <location>
        <begin position="13"/>
        <end position="388"/>
    </location>
</feature>
<comment type="catalytic activity">
    <reaction evidence="1 6">
        <text>Hydrolysis of terminal non-reducing beta-D-galactose residues in beta-D-galactosides.</text>
        <dbReference type="EC" id="3.2.1.23"/>
    </reaction>
</comment>
<dbReference type="PANTHER" id="PTHR36447">
    <property type="entry name" value="BETA-GALACTOSIDASE GANA"/>
    <property type="match status" value="1"/>
</dbReference>
<evidence type="ECO:0000256" key="5">
    <source>
        <dbReference type="ARBA" id="ARBA00023295"/>
    </source>
</evidence>
<evidence type="ECO:0000259" key="9">
    <source>
        <dbReference type="Pfam" id="PF08533"/>
    </source>
</evidence>
<dbReference type="Proteomes" id="UP001597249">
    <property type="component" value="Unassembled WGS sequence"/>
</dbReference>
<dbReference type="InterPro" id="IPR003476">
    <property type="entry name" value="Glyco_hydro_42"/>
</dbReference>
<dbReference type="Gene3D" id="3.40.50.880">
    <property type="match status" value="1"/>
</dbReference>
<reference evidence="11" key="1">
    <citation type="journal article" date="2019" name="Int. J. Syst. Evol. Microbiol.">
        <title>The Global Catalogue of Microorganisms (GCM) 10K type strain sequencing project: providing services to taxonomists for standard genome sequencing and annotation.</title>
        <authorList>
            <consortium name="The Broad Institute Genomics Platform"/>
            <consortium name="The Broad Institute Genome Sequencing Center for Infectious Disease"/>
            <person name="Wu L."/>
            <person name="Ma J."/>
        </authorList>
    </citation>
    <scope>NUCLEOTIDE SEQUENCE [LARGE SCALE GENOMIC DNA]</scope>
    <source>
        <strain evidence="11">CCM 8911</strain>
    </source>
</reference>
<protein>
    <recommendedName>
        <fullName evidence="3 6">Beta-galactosidase</fullName>
        <shortName evidence="6">Beta-gal</shortName>
        <ecNumber evidence="3 6">3.2.1.23</ecNumber>
    </recommendedName>
</protein>
<sequence length="678" mass="75222">MSLKELPFLFGGDYNPEQWPEDTWEADMKKLQAAHVNSLTLNVFSWSVIQADEETYDFSLLDKVIKLAARYDMQIVLATSTGALPAWMVNKYPDVTRTDINGRHAGFGMRHNACPNSPHFRQLASKLVAQLAARYAGNPAVVCWHVSNEYGGLCYCDNCASAFRDWLKAHYNNDLAAVNAAWKSNYWSHTFHAWDEIVPPTHLTDMIDAGTDKPVLGGAALDYRRFQSDSLLANFKVEKAIIRKVDQTTPITTNLMAAQKDLDYFQWAKEMDLTAWDNYPSFDTPSSETAMDHDLIYGLKQAPFMLMEQTPSQANWQPYLALKAPGELRMQSYQAVAHGARTVQFFQMKQSRNGVEKFHSAVISHTDATGEHETRVYKEVQALGKELAGLPADLRTSRRAARVGVLFDYPSWWGVEYSTGPSKQMAYMQQVHTYYQMAYDAGLEVAMVGKDSDWSGLDILIAPVMYIADQATTDKIHAFTRNGGTFLTTYMSGIVDEHDNVWLGGYPGTLRDVLGLWNEEWDARPPKTTVAVKLATGQTVAGTFLCEIIHPTAAKVLATYADDQLFYTGAPAVTENAFGKGHAFYVGTQLDKAGLSAVMAALLAAAGLKPATPQPEGVEITRRYSETHQYTFLLNTTNRPLTVANPALGGEDLLTHTTPEKEVALPAFGVAILQSTRA</sequence>
<dbReference type="EC" id="3.2.1.23" evidence="3 6"/>
<evidence type="ECO:0000256" key="3">
    <source>
        <dbReference type="ARBA" id="ARBA00012756"/>
    </source>
</evidence>
<dbReference type="PIRSF" id="PIRSF001084">
    <property type="entry name" value="B-galactosidase"/>
    <property type="match status" value="1"/>
</dbReference>
<keyword evidence="4 6" id="KW-0378">Hydrolase</keyword>
<comment type="caution">
    <text evidence="10">The sequence shown here is derived from an EMBL/GenBank/DDBJ whole genome shotgun (WGS) entry which is preliminary data.</text>
</comment>
<accession>A0ABW4BAJ0</accession>
<evidence type="ECO:0000256" key="4">
    <source>
        <dbReference type="ARBA" id="ARBA00022801"/>
    </source>
</evidence>
<dbReference type="SUPFAM" id="SSF51445">
    <property type="entry name" value="(Trans)glycosidases"/>
    <property type="match status" value="1"/>
</dbReference>
<dbReference type="Pfam" id="PF08532">
    <property type="entry name" value="Glyco_hydro_42M"/>
    <property type="match status" value="1"/>
</dbReference>
<feature type="domain" description="Beta-galactosidase C-terminal" evidence="9">
    <location>
        <begin position="617"/>
        <end position="674"/>
    </location>
</feature>
<proteinExistence type="inferred from homology"/>
<evidence type="ECO:0000256" key="6">
    <source>
        <dbReference type="PIRNR" id="PIRNR001084"/>
    </source>
</evidence>
<gene>
    <name evidence="10" type="ORF">ACFQ3L_02470</name>
</gene>
<evidence type="ECO:0000256" key="1">
    <source>
        <dbReference type="ARBA" id="ARBA00001412"/>
    </source>
</evidence>
<dbReference type="InterPro" id="IPR013738">
    <property type="entry name" value="Beta_galactosidase_Trimer"/>
</dbReference>
<dbReference type="InterPro" id="IPR013780">
    <property type="entry name" value="Glyco_hydro_b"/>
</dbReference>
<evidence type="ECO:0000313" key="11">
    <source>
        <dbReference type="Proteomes" id="UP001597249"/>
    </source>
</evidence>
<dbReference type="Gene3D" id="3.20.20.80">
    <property type="entry name" value="Glycosidases"/>
    <property type="match status" value="1"/>
</dbReference>
<evidence type="ECO:0000259" key="7">
    <source>
        <dbReference type="Pfam" id="PF02449"/>
    </source>
</evidence>
<dbReference type="InterPro" id="IPR013529">
    <property type="entry name" value="Glyco_hydro_42_N"/>
</dbReference>
<dbReference type="Pfam" id="PF08533">
    <property type="entry name" value="Glyco_hydro_42C"/>
    <property type="match status" value="1"/>
</dbReference>
<evidence type="ECO:0000313" key="10">
    <source>
        <dbReference type="EMBL" id="MFD1392452.1"/>
    </source>
</evidence>
<organism evidence="10 11">
    <name type="scientific">Lacticaseibacillus jixianensis</name>
    <dbReference type="NCBI Taxonomy" id="2486012"/>
    <lineage>
        <taxon>Bacteria</taxon>
        <taxon>Bacillati</taxon>
        <taxon>Bacillota</taxon>
        <taxon>Bacilli</taxon>
        <taxon>Lactobacillales</taxon>
        <taxon>Lactobacillaceae</taxon>
        <taxon>Lacticaseibacillus</taxon>
    </lineage>
</organism>
<dbReference type="CDD" id="cd03143">
    <property type="entry name" value="A4_beta-galactosidase_middle_domain"/>
    <property type="match status" value="1"/>
</dbReference>
<dbReference type="InterPro" id="IPR013739">
    <property type="entry name" value="Beta_galactosidase_C"/>
</dbReference>
<dbReference type="InterPro" id="IPR017853">
    <property type="entry name" value="GH"/>
</dbReference>
<dbReference type="Pfam" id="PF02449">
    <property type="entry name" value="Glyco_hydro_42"/>
    <property type="match status" value="1"/>
</dbReference>
<keyword evidence="11" id="KW-1185">Reference proteome</keyword>
<keyword evidence="5 6" id="KW-0326">Glycosidase</keyword>
<dbReference type="SUPFAM" id="SSF52317">
    <property type="entry name" value="Class I glutamine amidotransferase-like"/>
    <property type="match status" value="1"/>
</dbReference>
<evidence type="ECO:0000256" key="2">
    <source>
        <dbReference type="ARBA" id="ARBA00005940"/>
    </source>
</evidence>
<name>A0ABW4BAJ0_9LACO</name>
<comment type="similarity">
    <text evidence="2 6">Belongs to the glycosyl hydrolase 42 family.</text>
</comment>